<feature type="region of interest" description="Disordered" evidence="8">
    <location>
        <begin position="1"/>
        <end position="22"/>
    </location>
</feature>
<dbReference type="InterPro" id="IPR044611">
    <property type="entry name" value="E3A/B/C-like"/>
</dbReference>
<evidence type="ECO:0000256" key="1">
    <source>
        <dbReference type="ARBA" id="ARBA00000885"/>
    </source>
</evidence>
<evidence type="ECO:0000256" key="2">
    <source>
        <dbReference type="ARBA" id="ARBA00012485"/>
    </source>
</evidence>
<evidence type="ECO:0000256" key="7">
    <source>
        <dbReference type="PROSITE-ProRule" id="PRU00104"/>
    </source>
</evidence>
<dbReference type="PROSITE" id="PS50237">
    <property type="entry name" value="HECT"/>
    <property type="match status" value="1"/>
</dbReference>
<feature type="compositionally biased region" description="Basic and acidic residues" evidence="8">
    <location>
        <begin position="1265"/>
        <end position="1278"/>
    </location>
</feature>
<comment type="similarity">
    <text evidence="6">Belongs to the UPL family.</text>
</comment>
<dbReference type="CDD" id="cd00078">
    <property type="entry name" value="HECTc"/>
    <property type="match status" value="1"/>
</dbReference>
<feature type="compositionally biased region" description="Basic and acidic residues" evidence="8">
    <location>
        <begin position="1345"/>
        <end position="1355"/>
    </location>
</feature>
<dbReference type="PANTHER" id="PTHR45700:SF6">
    <property type="entry name" value="E3 UBIQUITIN-PROTEIN LIGASE UPL6"/>
    <property type="match status" value="1"/>
</dbReference>
<feature type="compositionally biased region" description="Basic and acidic residues" evidence="8">
    <location>
        <begin position="1308"/>
        <end position="1320"/>
    </location>
</feature>
<feature type="active site" description="Glycyl thioester intermediate" evidence="7">
    <location>
        <position position="1162"/>
    </location>
</feature>
<dbReference type="InterPro" id="IPR000569">
    <property type="entry name" value="HECT_dom"/>
</dbReference>
<dbReference type="FunFam" id="3.30.2410.10:FF:000011">
    <property type="entry name" value="Putative Ubiquitin-protein ligase E3C"/>
    <property type="match status" value="1"/>
</dbReference>
<accession>W9S8P4</accession>
<keyword evidence="3" id="KW-0808">Transferase</keyword>
<feature type="domain" description="HECT" evidence="9">
    <location>
        <begin position="694"/>
        <end position="1178"/>
    </location>
</feature>
<evidence type="ECO:0000256" key="6">
    <source>
        <dbReference type="ARBA" id="ARBA00061247"/>
    </source>
</evidence>
<dbReference type="Gene3D" id="3.30.2410.10">
    <property type="entry name" value="Hect, E3 ligase catalytic domain"/>
    <property type="match status" value="1"/>
</dbReference>
<dbReference type="GO" id="GO:0006511">
    <property type="term" value="P:ubiquitin-dependent protein catabolic process"/>
    <property type="evidence" value="ECO:0007669"/>
    <property type="project" value="TreeGrafter"/>
</dbReference>
<dbReference type="Gene3D" id="3.30.2160.10">
    <property type="entry name" value="Hect, E3 ligase catalytic domain"/>
    <property type="match status" value="1"/>
</dbReference>
<reference evidence="11" key="1">
    <citation type="submission" date="2013-01" db="EMBL/GenBank/DDBJ databases">
        <title>Draft Genome Sequence of a Mulberry Tree, Morus notabilis C.K. Schneid.</title>
        <authorList>
            <person name="He N."/>
            <person name="Zhao S."/>
        </authorList>
    </citation>
    <scope>NUCLEOTIDE SEQUENCE</scope>
</reference>
<dbReference type="Pfam" id="PF00632">
    <property type="entry name" value="HECT"/>
    <property type="match status" value="2"/>
</dbReference>
<comment type="function">
    <text evidence="5">Probable E3 ubiquitin-protein ligase which mediates ubiquitination and subsequent proteasomal degradation of target proteins.</text>
</comment>
<dbReference type="Proteomes" id="UP000030645">
    <property type="component" value="Unassembled WGS sequence"/>
</dbReference>
<evidence type="ECO:0000313" key="11">
    <source>
        <dbReference type="Proteomes" id="UP000030645"/>
    </source>
</evidence>
<feature type="compositionally biased region" description="Basic and acidic residues" evidence="8">
    <location>
        <begin position="8"/>
        <end position="22"/>
    </location>
</feature>
<dbReference type="EC" id="2.3.2.26" evidence="2"/>
<evidence type="ECO:0000256" key="4">
    <source>
        <dbReference type="ARBA" id="ARBA00022786"/>
    </source>
</evidence>
<evidence type="ECO:0000256" key="8">
    <source>
        <dbReference type="SAM" id="MobiDB-lite"/>
    </source>
</evidence>
<evidence type="ECO:0000259" key="9">
    <source>
        <dbReference type="PROSITE" id="PS50237"/>
    </source>
</evidence>
<proteinExistence type="inferred from homology"/>
<dbReference type="FunFam" id="3.30.2160.10:FF:000002">
    <property type="entry name" value="Putative Ubiquitin-protein ligase E3C"/>
    <property type="match status" value="1"/>
</dbReference>
<dbReference type="PANTHER" id="PTHR45700">
    <property type="entry name" value="UBIQUITIN-PROTEIN LIGASE E3C"/>
    <property type="match status" value="1"/>
</dbReference>
<evidence type="ECO:0000256" key="5">
    <source>
        <dbReference type="ARBA" id="ARBA00057703"/>
    </source>
</evidence>
<evidence type="ECO:0000313" key="10">
    <source>
        <dbReference type="EMBL" id="EXB94379.1"/>
    </source>
</evidence>
<dbReference type="SMART" id="SM00119">
    <property type="entry name" value="HECTc"/>
    <property type="match status" value="1"/>
</dbReference>
<dbReference type="Gene3D" id="3.90.1750.10">
    <property type="entry name" value="Hect, E3 ligase catalytic domains"/>
    <property type="match status" value="1"/>
</dbReference>
<comment type="catalytic activity">
    <reaction evidence="1">
        <text>S-ubiquitinyl-[E2 ubiquitin-conjugating enzyme]-L-cysteine + [acceptor protein]-L-lysine = [E2 ubiquitin-conjugating enzyme]-L-cysteine + N(6)-ubiquitinyl-[acceptor protein]-L-lysine.</text>
        <dbReference type="EC" id="2.3.2.26"/>
    </reaction>
</comment>
<feature type="compositionally biased region" description="Polar residues" evidence="8">
    <location>
        <begin position="1291"/>
        <end position="1303"/>
    </location>
</feature>
<dbReference type="GO" id="GO:0000209">
    <property type="term" value="P:protein polyubiquitination"/>
    <property type="evidence" value="ECO:0007669"/>
    <property type="project" value="InterPro"/>
</dbReference>
<evidence type="ECO:0000256" key="3">
    <source>
        <dbReference type="ARBA" id="ARBA00022679"/>
    </source>
</evidence>
<gene>
    <name evidence="10" type="ORF">L484_005974</name>
</gene>
<dbReference type="eggNOG" id="KOG0942">
    <property type="taxonomic scope" value="Eukaryota"/>
</dbReference>
<dbReference type="EMBL" id="KE345147">
    <property type="protein sequence ID" value="EXB94379.1"/>
    <property type="molecule type" value="Genomic_DNA"/>
</dbReference>
<organism evidence="10 11">
    <name type="scientific">Morus notabilis</name>
    <dbReference type="NCBI Taxonomy" id="981085"/>
    <lineage>
        <taxon>Eukaryota</taxon>
        <taxon>Viridiplantae</taxon>
        <taxon>Streptophyta</taxon>
        <taxon>Embryophyta</taxon>
        <taxon>Tracheophyta</taxon>
        <taxon>Spermatophyta</taxon>
        <taxon>Magnoliopsida</taxon>
        <taxon>eudicotyledons</taxon>
        <taxon>Gunneridae</taxon>
        <taxon>Pentapetalae</taxon>
        <taxon>rosids</taxon>
        <taxon>fabids</taxon>
        <taxon>Rosales</taxon>
        <taxon>Moraceae</taxon>
        <taxon>Moreae</taxon>
        <taxon>Morus</taxon>
    </lineage>
</organism>
<keyword evidence="11" id="KW-1185">Reference proteome</keyword>
<sequence>MFFSGDPSNRKRVDLGGRSTKERDRQKLLEQTRLERNRRLWLRQQNLAGIKIQLQKCFRGRKVVAAERSRVRQEFYGKYGTLCQNVDRNCFGVRSEFLRELLYFFDARNAGDISTLVETCRLLQQFAQDSGNIVGLFAGMDYLYNHALVDYRVKQLAHICLKAIHQNRNQMKNQLFATPEEPSTSTTVLLEAVVLLINPKLPWVCKTVGYLLQNKAFSLFREIVLTGKENINSYTCSGKVSSLERVLVFMISHTSFKPCICPNIDSQWSFSSQILTIPFLWQLFPYLKEVFASKGLFEAYLHLMACCIQNDANVLPNDISNEFPGYGCLLGNILESAGVALSLPDFSFDMAVDLAAVATFLLEVLPSMKSSNRETKESSMQVDDDAGVGDELVEIVLNRDLEQQICDAIDPRFLLQLTNVLFGGISSVNYLHNDPDDREVAAVGAACAFLHVTFNSLPLERIMTVLAYRTELVPVLWNFMKRCHEKQKWTSLSLQFSYLLSGDAPGWLFPLAVFCPVYKHMLMIVDNEEFYEQEKPLSLEDIRCLIIILRQALWQLLWVNPTTSNTVKFGTNANTKGHTVEVLQHRVSVVASELLSQLQDWNNRRQFAPPSDFHADGVNEFFISQAVIENTRANDILKQAPFLVPFTSRVKIFTSQLAAVRQKHGSHAVYTRNRFRIRRDRILEDAYNQMSALSEEDLRGPIRVTFVNEFGVEEAGIDGGGIFKDFMENITRAAFDVQYGLFKETADHLLYPNPGSGMIHEQHLQFFHFLGILLAKAMFEGILVDIPFATFFLSKLKQKYNYLNDLPSLDPELYRHLIFLKHYKGDISDLELYFVIVNNEYGEQTEEELLPGGKNLRVTNENVITFIHLVANHRLNFQIRQQSSHFLRGFQQLIQKEWIDMFNEHELQEVKYLGSIVQYEGDIEENIQHRIKAGWVKWKNATGVLCDAKMLIKLKLKFYRTVIRPAMLYGSKCWAIKRQHISKMSVAEMRMLRWMSGQTRMDRIKNEVIRSKVGVAPIEDKVREGRLRWFGHVQRRPLEAPVRAWEDILIPNTRRGRGRLRITWTEILLISGSLASLDVDDLRVNTNYAGGYHSEHYVIEMLWEVLKNFSLEDQKKFLKFVTGCSRGPLLGFRYLEPLFCIQRAAGSASEEALDRLPTSATCMNLLKLPPYRRPPTLKFVYARRRKKDGQGQVGELESQGKWGGWFGIRSAIHGEPTGPIDVAGEKIERVSGFLAVLWRHGGPVPRLQGDVDSMGAKIRRSPGRGSRDGSQDRRDSGLNHEVGGTHGEASAHQSIATKTTIGWTQLRGRNDQTPPRREAARLAQGEHSPPWREPTRGRNGHHRYRSPERARNRGEHWGKKLELPLFHGEDPHGWVFRAERYFAVNDIDEDEKVLAASVCTEGRALSWYQWLDL</sequence>
<dbReference type="STRING" id="981085.W9S8P4"/>
<protein>
    <recommendedName>
        <fullName evidence="2">HECT-type E3 ubiquitin transferase</fullName>
        <ecNumber evidence="2">2.3.2.26</ecNumber>
    </recommendedName>
</protein>
<dbReference type="InterPro" id="IPR035983">
    <property type="entry name" value="Hect_E3_ubiquitin_ligase"/>
</dbReference>
<keyword evidence="4 7" id="KW-0833">Ubl conjugation pathway</keyword>
<dbReference type="SUPFAM" id="SSF56204">
    <property type="entry name" value="Hect, E3 ligase catalytic domain"/>
    <property type="match status" value="2"/>
</dbReference>
<dbReference type="GO" id="GO:0061630">
    <property type="term" value="F:ubiquitin protein ligase activity"/>
    <property type="evidence" value="ECO:0007669"/>
    <property type="project" value="UniProtKB-EC"/>
</dbReference>
<feature type="region of interest" description="Disordered" evidence="8">
    <location>
        <begin position="1244"/>
        <end position="1355"/>
    </location>
</feature>
<name>W9S8P4_9ROSA</name>